<dbReference type="InterPro" id="IPR000477">
    <property type="entry name" value="RT_dom"/>
</dbReference>
<dbReference type="PROSITE" id="PS50878">
    <property type="entry name" value="RT_POL"/>
    <property type="match status" value="1"/>
</dbReference>
<sequence length="937" mass="106799">MADRPSSRADGRGSFSVVTYNVRCGRNAGLESALRAMAATEVDLGIFTETKILTDSVYTGYSSGYNVTATNAVSASQGGIALFWRDNELYEIEEVAPRGPNVLTFELVTGQIRYYVVGAYIPPSDLSTTLTQIHQAWLECPQGCQPLLLGDLNANLLNPRDEREDAIAEQVDSMDLVEMSGHFRQRRRRRCRGRWTWRMHRGGRVISSKCDYLMARETARRRFRRVRLVTPRYHDSDHRAIVAQIYSGCGRDMQQYRRNRQRFPITLPRNGPRTELESWFEELQSDCEAPPIRERPANAWISQSTWALVDRRASMRKSGALSQQYSRILGRRIQQSLKADRAARAANVADQVETHLAAGDPKEAWRSIKGWYRSVEDRPPKPNYQRMEARTQERVDLYTAETLPGDPIPINVDPFDVNDDIPTDGEIREAVKSLRNGRAGGMRAEHLKRWLRGIEEEEREDKQRPGDKWRLLVKLISAIWEHGSIPQQMTWMVIVLLPKGGGDYRGIGLLEPLWKVVEVLMDKRFLAIELHDCLHGFRAGRGTGTATIEVKLAQQLAYREQEAWYQIFLDLRKAYDAMDRGRCLEILAGYGVGPRLIRLLDHFWNEAKLACRAGGYYGSVFSAGRGVTQGGPFSPRIFNVVVDAVVREWLRQTLGVEVARQGLGDLARTILVAFYADDGVLFARCPEWLQNSFTILVGLFERVGLRTNAQKTKVMTCIPGRIRVSMTEEVYNDYCHEASTHAIRKPLRVECDICGQSMQAASLQRHLETQHDVYRSFVLNRDLKGERPPATFRADEDTETGSYCCPVPDCCGGAHTRFTLRRHFVFRHPQDLVVIPAEGSLPYPRCPRCRMQTSPEAFNRGHQQTALCRGLFERWMQHEAAAHSQNALQQGFFCGGDDLERVEVFKYLGRMLAYDNNDTQAMRANLKKARRCWARIS</sequence>
<dbReference type="PANTHER" id="PTHR47027">
    <property type="entry name" value="REVERSE TRANSCRIPTASE DOMAIN-CONTAINING PROTEIN"/>
    <property type="match status" value="1"/>
</dbReference>
<evidence type="ECO:0000313" key="3">
    <source>
        <dbReference type="Proteomes" id="UP001530293"/>
    </source>
</evidence>
<protein>
    <recommendedName>
        <fullName evidence="1">Reverse transcriptase domain-containing protein</fullName>
    </recommendedName>
</protein>
<comment type="caution">
    <text evidence="2">The sequence shown here is derived from an EMBL/GenBank/DDBJ whole genome shotgun (WGS) entry which is preliminary data.</text>
</comment>
<dbReference type="SMART" id="SM00355">
    <property type="entry name" value="ZnF_C2H2"/>
    <property type="match status" value="2"/>
</dbReference>
<evidence type="ECO:0000259" key="1">
    <source>
        <dbReference type="PROSITE" id="PS50878"/>
    </source>
</evidence>
<keyword evidence="3" id="KW-1185">Reference proteome</keyword>
<proteinExistence type="predicted"/>
<dbReference type="InterPro" id="IPR036691">
    <property type="entry name" value="Endo/exonu/phosph_ase_sf"/>
</dbReference>
<dbReference type="Pfam" id="PF00078">
    <property type="entry name" value="RVT_1"/>
    <property type="match status" value="1"/>
</dbReference>
<dbReference type="SUPFAM" id="SSF56672">
    <property type="entry name" value="DNA/RNA polymerases"/>
    <property type="match status" value="1"/>
</dbReference>
<accession>A0ABD3MAY0</accession>
<dbReference type="Proteomes" id="UP001530293">
    <property type="component" value="Unassembled WGS sequence"/>
</dbReference>
<feature type="domain" description="Reverse transcriptase" evidence="1">
    <location>
        <begin position="478"/>
        <end position="758"/>
    </location>
</feature>
<name>A0ABD3MAY0_9STRA</name>
<gene>
    <name evidence="2" type="ORF">ACHAWU_006494</name>
</gene>
<dbReference type="EMBL" id="JALLBG020000160">
    <property type="protein sequence ID" value="KAL3761088.1"/>
    <property type="molecule type" value="Genomic_DNA"/>
</dbReference>
<dbReference type="PANTHER" id="PTHR47027:SF20">
    <property type="entry name" value="REVERSE TRANSCRIPTASE-LIKE PROTEIN WITH RNA-DIRECTED DNA POLYMERASE DOMAIN"/>
    <property type="match status" value="1"/>
</dbReference>
<dbReference type="InterPro" id="IPR013087">
    <property type="entry name" value="Znf_C2H2_type"/>
</dbReference>
<dbReference type="Gene3D" id="3.60.10.10">
    <property type="entry name" value="Endonuclease/exonuclease/phosphatase"/>
    <property type="match status" value="1"/>
</dbReference>
<dbReference type="InterPro" id="IPR043502">
    <property type="entry name" value="DNA/RNA_pol_sf"/>
</dbReference>
<dbReference type="SUPFAM" id="SSF56219">
    <property type="entry name" value="DNase I-like"/>
    <property type="match status" value="1"/>
</dbReference>
<reference evidence="2 3" key="1">
    <citation type="submission" date="2024-10" db="EMBL/GenBank/DDBJ databases">
        <title>Updated reference genomes for cyclostephanoid diatoms.</title>
        <authorList>
            <person name="Roberts W.R."/>
            <person name="Alverson A.J."/>
        </authorList>
    </citation>
    <scope>NUCLEOTIDE SEQUENCE [LARGE SCALE GENOMIC DNA]</scope>
    <source>
        <strain evidence="2 3">AJA232-27</strain>
    </source>
</reference>
<evidence type="ECO:0000313" key="2">
    <source>
        <dbReference type="EMBL" id="KAL3761088.1"/>
    </source>
</evidence>
<organism evidence="2 3">
    <name type="scientific">Discostella pseudostelligera</name>
    <dbReference type="NCBI Taxonomy" id="259834"/>
    <lineage>
        <taxon>Eukaryota</taxon>
        <taxon>Sar</taxon>
        <taxon>Stramenopiles</taxon>
        <taxon>Ochrophyta</taxon>
        <taxon>Bacillariophyta</taxon>
        <taxon>Coscinodiscophyceae</taxon>
        <taxon>Thalassiosirophycidae</taxon>
        <taxon>Stephanodiscales</taxon>
        <taxon>Stephanodiscaceae</taxon>
        <taxon>Discostella</taxon>
    </lineage>
</organism>
<dbReference type="AlphaFoldDB" id="A0ABD3MAY0"/>